<comment type="similarity">
    <text evidence="9">Belongs to the trans-sulfuration enzymes family. MET7 subfamily.</text>
</comment>
<evidence type="ECO:0000256" key="6">
    <source>
        <dbReference type="ARBA" id="ARBA00051441"/>
    </source>
</evidence>
<protein>
    <recommendedName>
        <fullName evidence="10">cystathionine gamma-synthase</fullName>
        <ecNumber evidence="10">2.5.1.48</ecNumber>
    </recommendedName>
    <alternativeName>
        <fullName evidence="11">O-succinylhomoserine (thiol)-lyase</fullName>
    </alternativeName>
</protein>
<dbReference type="PANTHER" id="PTHR42699">
    <property type="match status" value="1"/>
</dbReference>
<name>A0A6A6PP72_9PEZI</name>
<dbReference type="Gene3D" id="3.40.640.10">
    <property type="entry name" value="Type I PLP-dependent aspartate aminotransferase-like (Major domain)"/>
    <property type="match status" value="1"/>
</dbReference>
<dbReference type="Gene3D" id="3.90.1150.10">
    <property type="entry name" value="Aspartate Aminotransferase, domain 1"/>
    <property type="match status" value="1"/>
</dbReference>
<dbReference type="Pfam" id="PF01053">
    <property type="entry name" value="Cys_Met_Meta_PP"/>
    <property type="match status" value="1"/>
</dbReference>
<organism evidence="13 14">
    <name type="scientific">Neohortaea acidophila</name>
    <dbReference type="NCBI Taxonomy" id="245834"/>
    <lineage>
        <taxon>Eukaryota</taxon>
        <taxon>Fungi</taxon>
        <taxon>Dikarya</taxon>
        <taxon>Ascomycota</taxon>
        <taxon>Pezizomycotina</taxon>
        <taxon>Dothideomycetes</taxon>
        <taxon>Dothideomycetidae</taxon>
        <taxon>Mycosphaerellales</taxon>
        <taxon>Teratosphaeriaceae</taxon>
        <taxon>Neohortaea</taxon>
    </lineage>
</organism>
<feature type="region of interest" description="Disordered" evidence="12">
    <location>
        <begin position="190"/>
        <end position="217"/>
    </location>
</feature>
<dbReference type="PANTHER" id="PTHR42699:SF1">
    <property type="entry name" value="CYSTATHIONINE GAMMA-SYNTHASE-RELATED"/>
    <property type="match status" value="1"/>
</dbReference>
<dbReference type="GO" id="GO:0030170">
    <property type="term" value="F:pyridoxal phosphate binding"/>
    <property type="evidence" value="ECO:0007669"/>
    <property type="project" value="InterPro"/>
</dbReference>
<evidence type="ECO:0000256" key="3">
    <source>
        <dbReference type="ARBA" id="ARBA00022679"/>
    </source>
</evidence>
<evidence type="ECO:0000256" key="2">
    <source>
        <dbReference type="ARBA" id="ARBA00022605"/>
    </source>
</evidence>
<evidence type="ECO:0000256" key="8">
    <source>
        <dbReference type="ARBA" id="ARBA00060510"/>
    </source>
</evidence>
<comment type="catalytic activity">
    <reaction evidence="6">
        <text>O-succinyl-L-homoserine + L-cysteine = L,L-cystathionine + succinate + H(+)</text>
        <dbReference type="Rhea" id="RHEA:20397"/>
        <dbReference type="ChEBI" id="CHEBI:15378"/>
        <dbReference type="ChEBI" id="CHEBI:30031"/>
        <dbReference type="ChEBI" id="CHEBI:35235"/>
        <dbReference type="ChEBI" id="CHEBI:57661"/>
        <dbReference type="ChEBI" id="CHEBI:58161"/>
        <dbReference type="EC" id="2.5.1.48"/>
    </reaction>
</comment>
<feature type="compositionally biased region" description="Polar residues" evidence="12">
    <location>
        <begin position="201"/>
        <end position="214"/>
    </location>
</feature>
<dbReference type="InterPro" id="IPR015421">
    <property type="entry name" value="PyrdxlP-dep_Trfase_major"/>
</dbReference>
<keyword evidence="14" id="KW-1185">Reference proteome</keyword>
<dbReference type="RefSeq" id="XP_033588458.1">
    <property type="nucleotide sequence ID" value="XM_033731335.1"/>
</dbReference>
<evidence type="ECO:0000256" key="4">
    <source>
        <dbReference type="ARBA" id="ARBA00022898"/>
    </source>
</evidence>
<sequence>MPGVPVELPFNNTLGETVPPDTPHAVSVSLPTWRSNVGYEEGEQWVLEKMQCGYPRFFIHKIIQRLARTIVEQHGAPDQDLAMLFPTITCAKRCVAFISHNNPSLEQSRLCILEFVPVESNASQFVQPHLCAVLYPKELWPTAKAFWQHTGEGIQSRRAEFCLQALESKTMVLSTPQSSIITPIAKGPRRYQRLSTDKTLSKGSTTHTNGNTPERNGVAVPDSAQFVEERFGRNLDVTFASQAKLAVRKRIAGSLTSQAELPDSLNDATDLSRQRSRDVPGFSVDDVFLYPCGMNAIFHAHLALRLAVREDKSVMYGFPYVDTLKVLEKFGAGAEFYGHGNAADLDHLEKRLENGERFLSLFCEFPGNPLLKTPDLKRIRSLADKYDFAVVIDETIGNFLNVHVLPYADILVSSLTKIFSGDSNVMGGCMIVNPRSQYYNRIKEHFNEHYEDNQFEGDSVYLERNSRDFVGRIQRINHNAELIADILRSHSAVKHVNYPKYSDTKAFYDACRLPDGGYGGLLSAVFHRVEDAAVFYDHLDTQKGPSLGTNFTLSSPFVLLAHYTELDWAAQFGCEVSLVRFSVGLEDADRLRTVFGNALAAIPS</sequence>
<dbReference type="InterPro" id="IPR015424">
    <property type="entry name" value="PyrdxlP-dep_Trfase"/>
</dbReference>
<keyword evidence="5" id="KW-0486">Methionine biosynthesis</keyword>
<comment type="pathway">
    <text evidence="8">Amino-acid biosynthesis; L-methionine biosynthesis via de novo pathway; L-cystathionine from O-succinyl-L-homoserine: step 1/1.</text>
</comment>
<dbReference type="FunFam" id="3.90.1150.10:FF:000063">
    <property type="entry name" value="Probable cystathionine gamma-synthase"/>
    <property type="match status" value="1"/>
</dbReference>
<dbReference type="OrthoDB" id="10047078at2759"/>
<keyword evidence="2" id="KW-0028">Amino-acid biosynthesis</keyword>
<dbReference type="EMBL" id="MU001637">
    <property type="protein sequence ID" value="KAF2481888.1"/>
    <property type="molecule type" value="Genomic_DNA"/>
</dbReference>
<reference evidence="13" key="1">
    <citation type="journal article" date="2020" name="Stud. Mycol.">
        <title>101 Dothideomycetes genomes: a test case for predicting lifestyles and emergence of pathogens.</title>
        <authorList>
            <person name="Haridas S."/>
            <person name="Albert R."/>
            <person name="Binder M."/>
            <person name="Bloem J."/>
            <person name="Labutti K."/>
            <person name="Salamov A."/>
            <person name="Andreopoulos B."/>
            <person name="Baker S."/>
            <person name="Barry K."/>
            <person name="Bills G."/>
            <person name="Bluhm B."/>
            <person name="Cannon C."/>
            <person name="Castanera R."/>
            <person name="Culley D."/>
            <person name="Daum C."/>
            <person name="Ezra D."/>
            <person name="Gonzalez J."/>
            <person name="Henrissat B."/>
            <person name="Kuo A."/>
            <person name="Liang C."/>
            <person name="Lipzen A."/>
            <person name="Lutzoni F."/>
            <person name="Magnuson J."/>
            <person name="Mondo S."/>
            <person name="Nolan M."/>
            <person name="Ohm R."/>
            <person name="Pangilinan J."/>
            <person name="Park H.-J."/>
            <person name="Ramirez L."/>
            <person name="Alfaro M."/>
            <person name="Sun H."/>
            <person name="Tritt A."/>
            <person name="Yoshinaga Y."/>
            <person name="Zwiers L.-H."/>
            <person name="Turgeon B."/>
            <person name="Goodwin S."/>
            <person name="Spatafora J."/>
            <person name="Crous P."/>
            <person name="Grigoriev I."/>
        </authorList>
    </citation>
    <scope>NUCLEOTIDE SEQUENCE</scope>
    <source>
        <strain evidence="13">CBS 113389</strain>
    </source>
</reference>
<dbReference type="SUPFAM" id="SSF53383">
    <property type="entry name" value="PLP-dependent transferases"/>
    <property type="match status" value="1"/>
</dbReference>
<evidence type="ECO:0000256" key="5">
    <source>
        <dbReference type="ARBA" id="ARBA00023167"/>
    </source>
</evidence>
<dbReference type="EC" id="2.5.1.48" evidence="10"/>
<dbReference type="PROSITE" id="PS00868">
    <property type="entry name" value="CYS_MET_METAB_PP"/>
    <property type="match status" value="1"/>
</dbReference>
<evidence type="ECO:0000256" key="10">
    <source>
        <dbReference type="ARBA" id="ARBA00066530"/>
    </source>
</evidence>
<keyword evidence="4" id="KW-0663">Pyridoxal phosphate</keyword>
<comment type="function">
    <text evidence="7">Catalyzes the formation of L-cystathionine from O-succinyl-L-homoserine (OSHS) and L-cysteine, via a gamma-replacement reaction. In the absence of thiol, catalyzes gamma-elimination to form 2-oxobutanoate, succinate and ammonia.</text>
</comment>
<gene>
    <name evidence="13" type="ORF">BDY17DRAFT_253388</name>
</gene>
<evidence type="ECO:0000256" key="11">
    <source>
        <dbReference type="ARBA" id="ARBA00083849"/>
    </source>
</evidence>
<dbReference type="InterPro" id="IPR015422">
    <property type="entry name" value="PyrdxlP-dep_Trfase_small"/>
</dbReference>
<dbReference type="InterPro" id="IPR051750">
    <property type="entry name" value="Trans-sulfuration_enzymes"/>
</dbReference>
<dbReference type="FunFam" id="3.40.640.10:FF:000111">
    <property type="entry name" value="Cystathionine gamma-synthase"/>
    <property type="match status" value="1"/>
</dbReference>
<dbReference type="GO" id="GO:0009086">
    <property type="term" value="P:methionine biosynthetic process"/>
    <property type="evidence" value="ECO:0007669"/>
    <property type="project" value="UniProtKB-KW"/>
</dbReference>
<proteinExistence type="inferred from homology"/>
<evidence type="ECO:0000256" key="1">
    <source>
        <dbReference type="ARBA" id="ARBA00001933"/>
    </source>
</evidence>
<evidence type="ECO:0000256" key="9">
    <source>
        <dbReference type="ARBA" id="ARBA00061376"/>
    </source>
</evidence>
<evidence type="ECO:0000313" key="14">
    <source>
        <dbReference type="Proteomes" id="UP000799767"/>
    </source>
</evidence>
<keyword evidence="3 13" id="KW-0808">Transferase</keyword>
<dbReference type="InterPro" id="IPR054542">
    <property type="entry name" value="Cys_met_metab_PP"/>
</dbReference>
<dbReference type="AlphaFoldDB" id="A0A6A6PP72"/>
<dbReference type="GO" id="GO:0003962">
    <property type="term" value="F:cystathionine gamma-synthase activity"/>
    <property type="evidence" value="ECO:0007669"/>
    <property type="project" value="UniProtKB-EC"/>
</dbReference>
<evidence type="ECO:0000313" key="13">
    <source>
        <dbReference type="EMBL" id="KAF2481888.1"/>
    </source>
</evidence>
<evidence type="ECO:0000256" key="12">
    <source>
        <dbReference type="SAM" id="MobiDB-lite"/>
    </source>
</evidence>
<accession>A0A6A6PP72</accession>
<dbReference type="Proteomes" id="UP000799767">
    <property type="component" value="Unassembled WGS sequence"/>
</dbReference>
<dbReference type="GO" id="GO:0019346">
    <property type="term" value="P:transsulfuration"/>
    <property type="evidence" value="ECO:0007669"/>
    <property type="project" value="InterPro"/>
</dbReference>
<comment type="cofactor">
    <cofactor evidence="1">
        <name>pyridoxal 5'-phosphate</name>
        <dbReference type="ChEBI" id="CHEBI:597326"/>
    </cofactor>
</comment>
<evidence type="ECO:0000256" key="7">
    <source>
        <dbReference type="ARBA" id="ARBA00058439"/>
    </source>
</evidence>
<dbReference type="InterPro" id="IPR000277">
    <property type="entry name" value="Cys/Met-Metab_PyrdxlP-dep_enz"/>
</dbReference>
<dbReference type="GeneID" id="54472337"/>